<dbReference type="Pfam" id="PF07690">
    <property type="entry name" value="MFS_1"/>
    <property type="match status" value="1"/>
</dbReference>
<dbReference type="GO" id="GO:0016020">
    <property type="term" value="C:membrane"/>
    <property type="evidence" value="ECO:0007669"/>
    <property type="project" value="UniProtKB-SubCell"/>
</dbReference>
<evidence type="ECO:0000256" key="6">
    <source>
        <dbReference type="SAM" id="Phobius"/>
    </source>
</evidence>
<proteinExistence type="predicted"/>
<dbReference type="GeneID" id="25282133"/>
<evidence type="ECO:0000259" key="7">
    <source>
        <dbReference type="PROSITE" id="PS50850"/>
    </source>
</evidence>
<accession>A0A072PA91</accession>
<dbReference type="Gene3D" id="1.20.1250.20">
    <property type="entry name" value="MFS general substrate transporter like domains"/>
    <property type="match status" value="2"/>
</dbReference>
<dbReference type="VEuPathDB" id="FungiDB:A1O9_07219"/>
<dbReference type="PROSITE" id="PS50850">
    <property type="entry name" value="MFS"/>
    <property type="match status" value="1"/>
</dbReference>
<evidence type="ECO:0000313" key="9">
    <source>
        <dbReference type="Proteomes" id="UP000027920"/>
    </source>
</evidence>
<feature type="transmembrane region" description="Helical" evidence="6">
    <location>
        <begin position="282"/>
        <end position="304"/>
    </location>
</feature>
<feature type="transmembrane region" description="Helical" evidence="6">
    <location>
        <begin position="373"/>
        <end position="396"/>
    </location>
</feature>
<keyword evidence="3 6" id="KW-0812">Transmembrane</keyword>
<dbReference type="PANTHER" id="PTHR43791:SF85">
    <property type="entry name" value="TRANSPORTER, PUTATIVE (AFU_ORTHOLOGUE AFUA_6G00710)-RELATED"/>
    <property type="match status" value="1"/>
</dbReference>
<feature type="transmembrane region" description="Helical" evidence="6">
    <location>
        <begin position="348"/>
        <end position="367"/>
    </location>
</feature>
<gene>
    <name evidence="8" type="ORF">A1O9_07219</name>
</gene>
<evidence type="ECO:0000256" key="1">
    <source>
        <dbReference type="ARBA" id="ARBA00004141"/>
    </source>
</evidence>
<dbReference type="EMBL" id="AMGV01000005">
    <property type="protein sequence ID" value="KEF57029.1"/>
    <property type="molecule type" value="Genomic_DNA"/>
</dbReference>
<evidence type="ECO:0000313" key="8">
    <source>
        <dbReference type="EMBL" id="KEF57029.1"/>
    </source>
</evidence>
<dbReference type="AlphaFoldDB" id="A0A072PA91"/>
<evidence type="ECO:0000256" key="3">
    <source>
        <dbReference type="ARBA" id="ARBA00022692"/>
    </source>
</evidence>
<evidence type="ECO:0000256" key="2">
    <source>
        <dbReference type="ARBA" id="ARBA00022448"/>
    </source>
</evidence>
<dbReference type="HOGENOM" id="CLU_001265_0_1_1"/>
<feature type="transmembrane region" description="Helical" evidence="6">
    <location>
        <begin position="435"/>
        <end position="461"/>
    </location>
</feature>
<dbReference type="InterPro" id="IPR011701">
    <property type="entry name" value="MFS"/>
</dbReference>
<organism evidence="8 9">
    <name type="scientific">Exophiala aquamarina CBS 119918</name>
    <dbReference type="NCBI Taxonomy" id="1182545"/>
    <lineage>
        <taxon>Eukaryota</taxon>
        <taxon>Fungi</taxon>
        <taxon>Dikarya</taxon>
        <taxon>Ascomycota</taxon>
        <taxon>Pezizomycotina</taxon>
        <taxon>Eurotiomycetes</taxon>
        <taxon>Chaetothyriomycetidae</taxon>
        <taxon>Chaetothyriales</taxon>
        <taxon>Herpotrichiellaceae</taxon>
        <taxon>Exophiala</taxon>
    </lineage>
</organism>
<name>A0A072PA91_9EURO</name>
<comment type="subcellular location">
    <subcellularLocation>
        <location evidence="1">Membrane</location>
        <topology evidence="1">Multi-pass membrane protein</topology>
    </subcellularLocation>
</comment>
<keyword evidence="5 6" id="KW-0472">Membrane</keyword>
<dbReference type="FunFam" id="1.20.1250.20:FF:000034">
    <property type="entry name" value="MFS general substrate transporter"/>
    <property type="match status" value="1"/>
</dbReference>
<keyword evidence="2" id="KW-0813">Transport</keyword>
<keyword evidence="9" id="KW-1185">Reference proteome</keyword>
<reference evidence="8 9" key="1">
    <citation type="submission" date="2013-03" db="EMBL/GenBank/DDBJ databases">
        <title>The Genome Sequence of Exophiala aquamarina CBS 119918.</title>
        <authorList>
            <consortium name="The Broad Institute Genomics Platform"/>
            <person name="Cuomo C."/>
            <person name="de Hoog S."/>
            <person name="Gorbushina A."/>
            <person name="Walker B."/>
            <person name="Young S.K."/>
            <person name="Zeng Q."/>
            <person name="Gargeya S."/>
            <person name="Fitzgerald M."/>
            <person name="Haas B."/>
            <person name="Abouelleil A."/>
            <person name="Allen A.W."/>
            <person name="Alvarado L."/>
            <person name="Arachchi H.M."/>
            <person name="Berlin A.M."/>
            <person name="Chapman S.B."/>
            <person name="Gainer-Dewar J."/>
            <person name="Goldberg J."/>
            <person name="Griggs A."/>
            <person name="Gujja S."/>
            <person name="Hansen M."/>
            <person name="Howarth C."/>
            <person name="Imamovic A."/>
            <person name="Ireland A."/>
            <person name="Larimer J."/>
            <person name="McCowan C."/>
            <person name="Murphy C."/>
            <person name="Pearson M."/>
            <person name="Poon T.W."/>
            <person name="Priest M."/>
            <person name="Roberts A."/>
            <person name="Saif S."/>
            <person name="Shea T."/>
            <person name="Sisk P."/>
            <person name="Sykes S."/>
            <person name="Wortman J."/>
            <person name="Nusbaum C."/>
            <person name="Birren B."/>
        </authorList>
    </citation>
    <scope>NUCLEOTIDE SEQUENCE [LARGE SCALE GENOMIC DNA]</scope>
    <source>
        <strain evidence="8 9">CBS 119918</strain>
    </source>
</reference>
<sequence>MSVPKEIDEKDSSLYGVQEHEVGTQVTPAAQPLDKTEGEWTGFDRKLILKLDLLLIPLVTTVYLLAFLDRANVGNARVAGLQTDLGLTDNQYQTAITVTYVPYIAAEIPSNLIIKKITPRIYIPLLCFCWGVICTLQCLIHNYAGLLACRFFLGLAEGGIFPGIVLYLSGFYRRHDLSLRIAMFWSAASLSGAFSGLLAAAISKMDGVGGMRGWKWIFCLEGLFTISWAILVYILLPNDPHGVRTFTPDEATRCVERLKLDVDLLAEEKVTTKKVLSVFTDLHLILIWIIAICSGCIIFGLAYFAPSIVRDMGYSPIRTQLMSVPPYGFAFVLSLGVAYYSDKYAVRGVPMILTLVLSLIGIILFYVGRSTPIRYTGLFFLLGGIYANGPCLIAWIPNNTAGHTRRATAIAVNCICNNTGGIISTWIYPKSDAPYYLFAAKFILSLNCIAFVATGAAMWVFSRANKKKEDPEYRQKLLGDMGDLSFAQQLDRLGDHHPDYKYIM</sequence>
<feature type="transmembrane region" description="Helical" evidence="6">
    <location>
        <begin position="121"/>
        <end position="144"/>
    </location>
</feature>
<dbReference type="SUPFAM" id="SSF103473">
    <property type="entry name" value="MFS general substrate transporter"/>
    <property type="match status" value="1"/>
</dbReference>
<feature type="transmembrane region" description="Helical" evidence="6">
    <location>
        <begin position="324"/>
        <end position="341"/>
    </location>
</feature>
<keyword evidence="4 6" id="KW-1133">Transmembrane helix</keyword>
<evidence type="ECO:0000256" key="4">
    <source>
        <dbReference type="ARBA" id="ARBA00022989"/>
    </source>
</evidence>
<dbReference type="RefSeq" id="XP_013259619.1">
    <property type="nucleotide sequence ID" value="XM_013404165.1"/>
</dbReference>
<dbReference type="GO" id="GO:0022857">
    <property type="term" value="F:transmembrane transporter activity"/>
    <property type="evidence" value="ECO:0007669"/>
    <property type="project" value="InterPro"/>
</dbReference>
<dbReference type="InterPro" id="IPR036259">
    <property type="entry name" value="MFS_trans_sf"/>
</dbReference>
<feature type="transmembrane region" description="Helical" evidence="6">
    <location>
        <begin position="181"/>
        <end position="202"/>
    </location>
</feature>
<feature type="transmembrane region" description="Helical" evidence="6">
    <location>
        <begin position="150"/>
        <end position="169"/>
    </location>
</feature>
<dbReference type="OrthoDB" id="4110098at2759"/>
<feature type="domain" description="Major facilitator superfamily (MFS) profile" evidence="7">
    <location>
        <begin position="55"/>
        <end position="457"/>
    </location>
</feature>
<dbReference type="Proteomes" id="UP000027920">
    <property type="component" value="Unassembled WGS sequence"/>
</dbReference>
<dbReference type="PANTHER" id="PTHR43791">
    <property type="entry name" value="PERMEASE-RELATED"/>
    <property type="match status" value="1"/>
</dbReference>
<protein>
    <recommendedName>
        <fullName evidence="7">Major facilitator superfamily (MFS) profile domain-containing protein</fullName>
    </recommendedName>
</protein>
<feature type="transmembrane region" description="Helical" evidence="6">
    <location>
        <begin position="408"/>
        <end position="429"/>
    </location>
</feature>
<comment type="caution">
    <text evidence="8">The sequence shown here is derived from an EMBL/GenBank/DDBJ whole genome shotgun (WGS) entry which is preliminary data.</text>
</comment>
<dbReference type="InterPro" id="IPR020846">
    <property type="entry name" value="MFS_dom"/>
</dbReference>
<feature type="transmembrane region" description="Helical" evidence="6">
    <location>
        <begin position="214"/>
        <end position="236"/>
    </location>
</feature>
<evidence type="ECO:0000256" key="5">
    <source>
        <dbReference type="ARBA" id="ARBA00023136"/>
    </source>
</evidence>
<feature type="transmembrane region" description="Helical" evidence="6">
    <location>
        <begin position="47"/>
        <end position="68"/>
    </location>
</feature>
<dbReference type="FunFam" id="1.20.1250.20:FF:000013">
    <property type="entry name" value="MFS general substrate transporter"/>
    <property type="match status" value="1"/>
</dbReference>